<dbReference type="InterPro" id="IPR036249">
    <property type="entry name" value="Thioredoxin-like_sf"/>
</dbReference>
<dbReference type="OMA" id="FCEIRAN"/>
<dbReference type="GO" id="GO:0031683">
    <property type="term" value="F:G-protein beta/gamma-subunit complex binding"/>
    <property type="evidence" value="ECO:0007669"/>
    <property type="project" value="EnsemblFungi"/>
</dbReference>
<dbReference type="InterPro" id="IPR051498">
    <property type="entry name" value="Phosducin-like_chap/apop_reg"/>
</dbReference>
<dbReference type="EMBL" id="JNVN01000840">
    <property type="protein sequence ID" value="KHJ34500.1"/>
    <property type="molecule type" value="Genomic_DNA"/>
</dbReference>
<dbReference type="GO" id="GO:0051726">
    <property type="term" value="P:regulation of cell cycle"/>
    <property type="evidence" value="ECO:0007669"/>
    <property type="project" value="EnsemblFungi"/>
</dbReference>
<dbReference type="GO" id="GO:0006457">
    <property type="term" value="P:protein folding"/>
    <property type="evidence" value="ECO:0007669"/>
    <property type="project" value="EnsemblFungi"/>
</dbReference>
<name>A0A0B1PAW6_UNCNE</name>
<dbReference type="Pfam" id="PF02114">
    <property type="entry name" value="Phosducin"/>
    <property type="match status" value="1"/>
</dbReference>
<dbReference type="GO" id="GO:1903333">
    <property type="term" value="P:negative regulation of protein folding"/>
    <property type="evidence" value="ECO:0007669"/>
    <property type="project" value="EnsemblFungi"/>
</dbReference>
<dbReference type="HOGENOM" id="CLU_072604_1_0_1"/>
<evidence type="ECO:0000313" key="4">
    <source>
        <dbReference type="Proteomes" id="UP000030854"/>
    </source>
</evidence>
<dbReference type="GO" id="GO:0003779">
    <property type="term" value="F:actin binding"/>
    <property type="evidence" value="ECO:0007669"/>
    <property type="project" value="EnsemblFungi"/>
</dbReference>
<proteinExistence type="inferred from homology"/>
<gene>
    <name evidence="3" type="ORF">EV44_g0827</name>
</gene>
<dbReference type="GO" id="GO:0030036">
    <property type="term" value="P:actin cytoskeleton organization"/>
    <property type="evidence" value="ECO:0007669"/>
    <property type="project" value="EnsemblFungi"/>
</dbReference>
<comment type="caution">
    <text evidence="3">The sequence shown here is derived from an EMBL/GenBank/DDBJ whole genome shotgun (WGS) entry which is preliminary data.</text>
</comment>
<accession>A0A0B1PAW6</accession>
<dbReference type="Proteomes" id="UP000030854">
    <property type="component" value="Unassembled WGS sequence"/>
</dbReference>
<dbReference type="OrthoDB" id="45518at2759"/>
<dbReference type="GO" id="GO:0045944">
    <property type="term" value="P:positive regulation of transcription by RNA polymerase II"/>
    <property type="evidence" value="ECO:0007669"/>
    <property type="project" value="EnsemblFungi"/>
</dbReference>
<dbReference type="InterPro" id="IPR024253">
    <property type="entry name" value="Phosducin_thioredoxin-like_dom"/>
</dbReference>
<evidence type="ECO:0000313" key="3">
    <source>
        <dbReference type="EMBL" id="KHJ34500.1"/>
    </source>
</evidence>
<evidence type="ECO:0000256" key="1">
    <source>
        <dbReference type="ARBA" id="ARBA00009686"/>
    </source>
</evidence>
<evidence type="ECO:0000259" key="2">
    <source>
        <dbReference type="Pfam" id="PF02114"/>
    </source>
</evidence>
<dbReference type="GO" id="GO:0071444">
    <property type="term" value="P:cellular response to pheromone"/>
    <property type="evidence" value="ECO:0007669"/>
    <property type="project" value="EnsemblFungi"/>
</dbReference>
<dbReference type="SUPFAM" id="SSF52833">
    <property type="entry name" value="Thioredoxin-like"/>
    <property type="match status" value="1"/>
</dbReference>
<protein>
    <submittedName>
        <fullName evidence="3">Putative phosducin family protein</fullName>
    </submittedName>
</protein>
<feature type="domain" description="Phosducin" evidence="2">
    <location>
        <begin position="71"/>
        <end position="217"/>
    </location>
</feature>
<keyword evidence="4" id="KW-1185">Reference proteome</keyword>
<dbReference type="GO" id="GO:0005737">
    <property type="term" value="C:cytoplasm"/>
    <property type="evidence" value="ECO:0007669"/>
    <property type="project" value="EnsemblFungi"/>
</dbReference>
<reference evidence="3 4" key="1">
    <citation type="journal article" date="2014" name="BMC Genomics">
        <title>Adaptive genomic structural variation in the grape powdery mildew pathogen, Erysiphe necator.</title>
        <authorList>
            <person name="Jones L."/>
            <person name="Riaz S."/>
            <person name="Morales-Cruz A."/>
            <person name="Amrine K.C."/>
            <person name="McGuire B."/>
            <person name="Gubler W.D."/>
            <person name="Walker M.A."/>
            <person name="Cantu D."/>
        </authorList>
    </citation>
    <scope>NUCLEOTIDE SEQUENCE [LARGE SCALE GENOMIC DNA]</scope>
    <source>
        <strain evidence="4">c</strain>
    </source>
</reference>
<organism evidence="3 4">
    <name type="scientific">Uncinula necator</name>
    <name type="common">Grape powdery mildew</name>
    <dbReference type="NCBI Taxonomy" id="52586"/>
    <lineage>
        <taxon>Eukaryota</taxon>
        <taxon>Fungi</taxon>
        <taxon>Dikarya</taxon>
        <taxon>Ascomycota</taxon>
        <taxon>Pezizomycotina</taxon>
        <taxon>Leotiomycetes</taxon>
        <taxon>Erysiphales</taxon>
        <taxon>Erysiphaceae</taxon>
        <taxon>Erysiphe</taxon>
    </lineage>
</organism>
<dbReference type="PANTHER" id="PTHR45809:SF3">
    <property type="entry name" value="VIRAL IAP-ASSOCIATED FACTOR HOMOLOG"/>
    <property type="match status" value="1"/>
</dbReference>
<dbReference type="STRING" id="52586.A0A0B1PAW6"/>
<dbReference type="PANTHER" id="PTHR45809">
    <property type="entry name" value="VIRAL IAP-ASSOCIATED FACTOR HOMOLOG"/>
    <property type="match status" value="1"/>
</dbReference>
<dbReference type="AlphaFoldDB" id="A0A0B1PAW6"/>
<comment type="similarity">
    <text evidence="1">Belongs to the phosducin family.</text>
</comment>
<dbReference type="Gene3D" id="3.40.30.10">
    <property type="entry name" value="Glutaredoxin"/>
    <property type="match status" value="1"/>
</dbReference>
<sequence>MSAPFEERVSVPIDDPNADTEWNDILRKHGIIPQKPPSPTLLVEEAILESRRLAHENRLEGKDLDELDELEDLEDEEFLATYRQQRMREIQKLYKKSIHGTVYPITKPDYSREVTDASTSFTVLVLLTSTNVESRKLSELWKQIACKYPEMKFCEMRAEMAIEGYPERNCPTILIYKEREILRQVVSLKTLGGLNVQVMDIENLLLDVGVIVEDSLRTKSNKNE</sequence>